<dbReference type="InterPro" id="IPR036291">
    <property type="entry name" value="NAD(P)-bd_dom_sf"/>
</dbReference>
<dbReference type="PANTHER" id="PTHR43245:SF23">
    <property type="entry name" value="NAD(P)-BINDING DOMAIN-CONTAINING PROTEIN"/>
    <property type="match status" value="1"/>
</dbReference>
<proteinExistence type="predicted"/>
<dbReference type="InterPro" id="IPR050177">
    <property type="entry name" value="Lipid_A_modif_metabolic_enz"/>
</dbReference>
<evidence type="ECO:0000313" key="2">
    <source>
        <dbReference type="EMBL" id="MFC3674868.1"/>
    </source>
</evidence>
<dbReference type="SUPFAM" id="SSF51735">
    <property type="entry name" value="NAD(P)-binding Rossmann-fold domains"/>
    <property type="match status" value="1"/>
</dbReference>
<dbReference type="Pfam" id="PF01370">
    <property type="entry name" value="Epimerase"/>
    <property type="match status" value="1"/>
</dbReference>
<dbReference type="Gene3D" id="3.40.50.720">
    <property type="entry name" value="NAD(P)-binding Rossmann-like Domain"/>
    <property type="match status" value="1"/>
</dbReference>
<dbReference type="Proteomes" id="UP001595711">
    <property type="component" value="Unassembled WGS sequence"/>
</dbReference>
<dbReference type="RefSeq" id="WP_379722402.1">
    <property type="nucleotide sequence ID" value="NZ_JBHRYJ010000001.1"/>
</dbReference>
<feature type="domain" description="NAD-dependent epimerase/dehydratase" evidence="1">
    <location>
        <begin position="10"/>
        <end position="243"/>
    </location>
</feature>
<dbReference type="CDD" id="cd08946">
    <property type="entry name" value="SDR_e"/>
    <property type="match status" value="1"/>
</dbReference>
<protein>
    <submittedName>
        <fullName evidence="2">NAD-dependent epimerase/dehydratase family protein</fullName>
    </submittedName>
</protein>
<dbReference type="EMBL" id="JBHRYJ010000001">
    <property type="protein sequence ID" value="MFC3674868.1"/>
    <property type="molecule type" value="Genomic_DNA"/>
</dbReference>
<dbReference type="PANTHER" id="PTHR43245">
    <property type="entry name" value="BIFUNCTIONAL POLYMYXIN RESISTANCE PROTEIN ARNA"/>
    <property type="match status" value="1"/>
</dbReference>
<evidence type="ECO:0000313" key="3">
    <source>
        <dbReference type="Proteomes" id="UP001595711"/>
    </source>
</evidence>
<sequence length="339" mass="38023">MTAVRLFKNVLVTGGAGYCGSLLVPQLLARGYKVTVYDVMYFGSDFLPKDNPNLKIVEGDIRDAEKLEAATKGCDAFVSLACISNDASFELDDELSTSVNYDAFEPMVLAAKRASVKRFIYASSSSVYGVSDQPDVTEDHPLVPLTLYNKYKGLCEPILRRHTDENFVGVTFRPATVCGYAPRQRMDLSVNILTNHAVNNNKITVFGGSQLRPNLHVQDYCDAVQLFLEAPSEKIADRVYNVGYQNLSIMDIALLVKEVVAREFPGRPPIEIVTTPTDDIRSYHINSDKIWRELGFRPSHSIEDAVRDLCRAFRDNLLPDSMTDDFYFNVRRLKRLNAA</sequence>
<comment type="caution">
    <text evidence="2">The sequence shown here is derived from an EMBL/GenBank/DDBJ whole genome shotgun (WGS) entry which is preliminary data.</text>
</comment>
<gene>
    <name evidence="2" type="ORF">ACFOOQ_04880</name>
</gene>
<name>A0ABV7VBN7_9PROT</name>
<organism evidence="2 3">
    <name type="scientific">Ferrovibrio xuzhouensis</name>
    <dbReference type="NCBI Taxonomy" id="1576914"/>
    <lineage>
        <taxon>Bacteria</taxon>
        <taxon>Pseudomonadati</taxon>
        <taxon>Pseudomonadota</taxon>
        <taxon>Alphaproteobacteria</taxon>
        <taxon>Rhodospirillales</taxon>
        <taxon>Rhodospirillaceae</taxon>
        <taxon>Ferrovibrio</taxon>
    </lineage>
</organism>
<keyword evidence="3" id="KW-1185">Reference proteome</keyword>
<evidence type="ECO:0000259" key="1">
    <source>
        <dbReference type="Pfam" id="PF01370"/>
    </source>
</evidence>
<dbReference type="InterPro" id="IPR001509">
    <property type="entry name" value="Epimerase_deHydtase"/>
</dbReference>
<accession>A0ABV7VBN7</accession>
<reference evidence="3" key="1">
    <citation type="journal article" date="2019" name="Int. J. Syst. Evol. Microbiol.">
        <title>The Global Catalogue of Microorganisms (GCM) 10K type strain sequencing project: providing services to taxonomists for standard genome sequencing and annotation.</title>
        <authorList>
            <consortium name="The Broad Institute Genomics Platform"/>
            <consortium name="The Broad Institute Genome Sequencing Center for Infectious Disease"/>
            <person name="Wu L."/>
            <person name="Ma J."/>
        </authorList>
    </citation>
    <scope>NUCLEOTIDE SEQUENCE [LARGE SCALE GENOMIC DNA]</scope>
    <source>
        <strain evidence="3">KCTC 42182</strain>
    </source>
</reference>